<organism evidence="1 2">
    <name type="scientific">Streptomyces antimycoticus</name>
    <dbReference type="NCBI Taxonomy" id="68175"/>
    <lineage>
        <taxon>Bacteria</taxon>
        <taxon>Bacillati</taxon>
        <taxon>Actinomycetota</taxon>
        <taxon>Actinomycetes</taxon>
        <taxon>Kitasatosporales</taxon>
        <taxon>Streptomycetaceae</taxon>
        <taxon>Streptomyces</taxon>
        <taxon>Streptomyces violaceusniger group</taxon>
    </lineage>
</organism>
<dbReference type="Proteomes" id="UP000463951">
    <property type="component" value="Chromosome"/>
</dbReference>
<sequence length="223" mass="25006">MNTFLLGILSSLATSALLLALSLLHAARPLWRLTAACSWFNGTGLHRVYRRQASAEQTMRQDLARAQWVKVMAGRGNILTREAFTPLWSGTISPASVQILLPDPDPDTPHDSWLDRRSHNVARFDPGFTPDLLRSQVRANIDYLTQAAHAQPAIRLRRYNLPHTCRIIATDKVAYLTFYSDNAHGRNSPCLYARAPGLLYTIALQQFDTTWTNSTEAPLTPRP</sequence>
<evidence type="ECO:0000313" key="1">
    <source>
        <dbReference type="EMBL" id="BBJ37486.1"/>
    </source>
</evidence>
<gene>
    <name evidence="1" type="ORF">SSPO_002040</name>
</gene>
<protein>
    <submittedName>
        <fullName evidence="1">Uncharacterized protein</fullName>
    </submittedName>
</protein>
<accession>A0A499UKZ9</accession>
<evidence type="ECO:0000313" key="2">
    <source>
        <dbReference type="Proteomes" id="UP000463951"/>
    </source>
</evidence>
<dbReference type="AlphaFoldDB" id="A0A499UKZ9"/>
<proteinExistence type="predicted"/>
<dbReference type="EMBL" id="AP019620">
    <property type="protein sequence ID" value="BBJ37486.1"/>
    <property type="molecule type" value="Genomic_DNA"/>
</dbReference>
<reference evidence="1 2" key="1">
    <citation type="journal article" date="2020" name="Int. J. Syst. Evol. Microbiol.">
        <title>Reclassification of Streptomyces castelarensis and Streptomyces sporoclivatus as later heterotypic synonyms of Streptomyces antimycoticus.</title>
        <authorList>
            <person name="Komaki H."/>
            <person name="Tamura T."/>
        </authorList>
    </citation>
    <scope>NUCLEOTIDE SEQUENCE [LARGE SCALE GENOMIC DNA]</scope>
    <source>
        <strain evidence="1 2">NBRC 100767</strain>
    </source>
</reference>
<name>A0A499UKZ9_9ACTN</name>